<reference evidence="1 2" key="1">
    <citation type="journal article" date="2011" name="PLoS Genet.">
        <title>Finished genome of the fungal wheat pathogen Mycosphaerella graminicola reveals dispensome structure, chromosome plasticity, and stealth pathogenesis.</title>
        <authorList>
            <person name="Goodwin S.B."/>
            <person name="Ben M'barek S."/>
            <person name="Dhillon B."/>
            <person name="Wittenberg A.H.J."/>
            <person name="Crane C.F."/>
            <person name="Hane J.K."/>
            <person name="Foster A.J."/>
            <person name="Van der Lee T.A.J."/>
            <person name="Grimwood J."/>
            <person name="Aerts A."/>
            <person name="Antoniw J."/>
            <person name="Bailey A."/>
            <person name="Bluhm B."/>
            <person name="Bowler J."/>
            <person name="Bristow J."/>
            <person name="van der Burgt A."/>
            <person name="Canto-Canche B."/>
            <person name="Churchill A.C.L."/>
            <person name="Conde-Ferraez L."/>
            <person name="Cools H.J."/>
            <person name="Coutinho P.M."/>
            <person name="Csukai M."/>
            <person name="Dehal P."/>
            <person name="De Wit P."/>
            <person name="Donzelli B."/>
            <person name="van de Geest H.C."/>
            <person name="van Ham R.C.H.J."/>
            <person name="Hammond-Kosack K.E."/>
            <person name="Henrissat B."/>
            <person name="Kilian A."/>
            <person name="Kobayashi A.K."/>
            <person name="Koopmann E."/>
            <person name="Kourmpetis Y."/>
            <person name="Kuzniar A."/>
            <person name="Lindquist E."/>
            <person name="Lombard V."/>
            <person name="Maliepaard C."/>
            <person name="Martins N."/>
            <person name="Mehrabi R."/>
            <person name="Nap J.P.H."/>
            <person name="Ponomarenko A."/>
            <person name="Rudd J.J."/>
            <person name="Salamov A."/>
            <person name="Schmutz J."/>
            <person name="Schouten H.J."/>
            <person name="Shapiro H."/>
            <person name="Stergiopoulos I."/>
            <person name="Torriani S.F.F."/>
            <person name="Tu H."/>
            <person name="de Vries R.P."/>
            <person name="Waalwijk C."/>
            <person name="Ware S.B."/>
            <person name="Wiebenga A."/>
            <person name="Zwiers L.-H."/>
            <person name="Oliver R.P."/>
            <person name="Grigoriev I.V."/>
            <person name="Kema G.H.J."/>
        </authorList>
    </citation>
    <scope>NUCLEOTIDE SEQUENCE [LARGE SCALE GENOMIC DNA]</scope>
    <source>
        <strain evidence="2">CBS 115943 / IPO323</strain>
    </source>
</reference>
<evidence type="ECO:0000313" key="2">
    <source>
        <dbReference type="Proteomes" id="UP000008062"/>
    </source>
</evidence>
<evidence type="ECO:0000313" key="1">
    <source>
        <dbReference type="EMBL" id="EGP83636.1"/>
    </source>
</evidence>
<accession>F9XMT7</accession>
<keyword evidence="2" id="KW-1185">Reference proteome</keyword>
<gene>
    <name evidence="1" type="ORF">MYCGRDRAFT_96567</name>
</gene>
<dbReference type="HOGENOM" id="CLU_1074453_0_0_1"/>
<dbReference type="AlphaFoldDB" id="F9XMT7"/>
<dbReference type="RefSeq" id="XP_003848660.1">
    <property type="nucleotide sequence ID" value="XM_003848612.1"/>
</dbReference>
<sequence length="259" mass="29103">MPDPHENLRFTIPGNVFMSDSLMLQISALYPGGTWTNILSRDLLKLVPGLKGWKYREEYLTPLCIFLIDITDQVSIDWLAAQAAAQAAKKMKEDIEAKGPSPFLTLPSDIRIRIHDIIASSMHPRSGGLDRGCIQTYWNGEMDGDRVPLTRSFRFEFGDDVVRVELRGAPSRIGFGDSTFRVNENLQPLRPAESEAALKEKVKISSPSAWIVKRQEAQQGREDEFEVKVQGYVESLLVEEEDGAVHLTAKGVNKILEYL</sequence>
<dbReference type="Proteomes" id="UP000008062">
    <property type="component" value="Chromosome 11"/>
</dbReference>
<organism evidence="1 2">
    <name type="scientific">Zymoseptoria tritici (strain CBS 115943 / IPO323)</name>
    <name type="common">Speckled leaf blotch fungus</name>
    <name type="synonym">Septoria tritici</name>
    <dbReference type="NCBI Taxonomy" id="336722"/>
    <lineage>
        <taxon>Eukaryota</taxon>
        <taxon>Fungi</taxon>
        <taxon>Dikarya</taxon>
        <taxon>Ascomycota</taxon>
        <taxon>Pezizomycotina</taxon>
        <taxon>Dothideomycetes</taxon>
        <taxon>Dothideomycetidae</taxon>
        <taxon>Mycosphaerellales</taxon>
        <taxon>Mycosphaerellaceae</taxon>
        <taxon>Zymoseptoria</taxon>
    </lineage>
</organism>
<dbReference type="KEGG" id="ztr:MYCGRDRAFT_96567"/>
<dbReference type="EMBL" id="CM001206">
    <property type="protein sequence ID" value="EGP83636.1"/>
    <property type="molecule type" value="Genomic_DNA"/>
</dbReference>
<dbReference type="GeneID" id="13396305"/>
<name>F9XMT7_ZYMTI</name>
<dbReference type="OrthoDB" id="3650883at2759"/>
<dbReference type="InParanoid" id="F9XMT7"/>
<proteinExistence type="predicted"/>
<protein>
    <submittedName>
        <fullName evidence="1">Uncharacterized protein</fullName>
    </submittedName>
</protein>